<dbReference type="OrthoDB" id="6359816at2759"/>
<name>J6EWZ1_TRIAS</name>
<dbReference type="EMBL" id="ALBS01000178">
    <property type="protein sequence ID" value="EJT49139.1"/>
    <property type="molecule type" value="Genomic_DNA"/>
</dbReference>
<evidence type="ECO:0000256" key="1">
    <source>
        <dbReference type="SAM" id="MobiDB-lite"/>
    </source>
</evidence>
<accession>J6EWZ1</accession>
<sequence length="325" mass="36414">MTASNLSDELQPLPNRKSLDEQGPISLHPDFNQGDVILQSADGVGFCYDIATLGKYSPVFRDLSTLPHSQRSSCRIPILDASSKAVAFMLHVVQHSQEECADAHSSDRASLDKLEDVLEEVLEMIDTFNMDSLTELILEWGRQVDAPPGVMYCLVCLTGVGDKQYWATRCLGLPEEEQRGPAFKLLKRYSPEDSVALGRMGIMWRAAVDEFERSFMADEEISHFGSKCADQPCTVYQTFDGDSGQLKWHILRELMPVILGAPLDPEEARLDLVLVCNNNVACRKCARRMSSLAQHTWKLTMAPPPWILHPTHPSLVSEIKARRRT</sequence>
<protein>
    <recommendedName>
        <fullName evidence="4">BTB domain-containing protein</fullName>
    </recommendedName>
</protein>
<dbReference type="RefSeq" id="XP_014180302.1">
    <property type="nucleotide sequence ID" value="XM_014324827.1"/>
</dbReference>
<dbReference type="HOGENOM" id="CLU_821802_0_0_1"/>
<dbReference type="AlphaFoldDB" id="J6EWZ1"/>
<evidence type="ECO:0000313" key="2">
    <source>
        <dbReference type="EMBL" id="EJT49139.1"/>
    </source>
</evidence>
<dbReference type="GeneID" id="25985302"/>
<proteinExistence type="predicted"/>
<organism evidence="2 3">
    <name type="scientific">Trichosporon asahii var. asahii (strain ATCC 90039 / CBS 2479 / JCM 2466 / KCTC 7840 / NBRC 103889/ NCYC 2677 / UAMH 7654)</name>
    <name type="common">Yeast</name>
    <dbReference type="NCBI Taxonomy" id="1186058"/>
    <lineage>
        <taxon>Eukaryota</taxon>
        <taxon>Fungi</taxon>
        <taxon>Dikarya</taxon>
        <taxon>Basidiomycota</taxon>
        <taxon>Agaricomycotina</taxon>
        <taxon>Tremellomycetes</taxon>
        <taxon>Trichosporonales</taxon>
        <taxon>Trichosporonaceae</taxon>
        <taxon>Trichosporon</taxon>
    </lineage>
</organism>
<dbReference type="KEGG" id="tasa:A1Q1_01788"/>
<feature type="region of interest" description="Disordered" evidence="1">
    <location>
        <begin position="1"/>
        <end position="25"/>
    </location>
</feature>
<comment type="caution">
    <text evidence="2">The sequence shown here is derived from an EMBL/GenBank/DDBJ whole genome shotgun (WGS) entry which is preliminary data.</text>
</comment>
<evidence type="ECO:0008006" key="4">
    <source>
        <dbReference type="Google" id="ProtNLM"/>
    </source>
</evidence>
<gene>
    <name evidence="2" type="ORF">A1Q1_01788</name>
</gene>
<dbReference type="VEuPathDB" id="FungiDB:A1Q1_01788"/>
<reference evidence="2 3" key="1">
    <citation type="journal article" date="2012" name="Eukaryot. Cell">
        <title>Draft genome sequence of CBS 2479, the standard type strain of Trichosporon asahii.</title>
        <authorList>
            <person name="Yang R.Y."/>
            <person name="Li H.T."/>
            <person name="Zhu H."/>
            <person name="Zhou G.P."/>
            <person name="Wang M."/>
            <person name="Wang L."/>
        </authorList>
    </citation>
    <scope>NUCLEOTIDE SEQUENCE [LARGE SCALE GENOMIC DNA]</scope>
    <source>
        <strain evidence="3">ATCC 90039 / CBS 2479 / JCM 2466 / KCTC 7840 / NCYC 2677 / UAMH 7654</strain>
    </source>
</reference>
<dbReference type="Proteomes" id="UP000002748">
    <property type="component" value="Unassembled WGS sequence"/>
</dbReference>
<evidence type="ECO:0000313" key="3">
    <source>
        <dbReference type="Proteomes" id="UP000002748"/>
    </source>
</evidence>